<dbReference type="InterPro" id="IPR051690">
    <property type="entry name" value="PseI-like"/>
</dbReference>
<name>A0ABS7UUJ0_9BACI</name>
<dbReference type="PANTHER" id="PTHR42966:SF1">
    <property type="entry name" value="SIALIC ACID SYNTHASE"/>
    <property type="match status" value="1"/>
</dbReference>
<evidence type="ECO:0000259" key="1">
    <source>
        <dbReference type="PROSITE" id="PS50844"/>
    </source>
</evidence>
<feature type="domain" description="AFP-like" evidence="1">
    <location>
        <begin position="288"/>
        <end position="346"/>
    </location>
</feature>
<dbReference type="SUPFAM" id="SSF51569">
    <property type="entry name" value="Aldolase"/>
    <property type="match status" value="1"/>
</dbReference>
<dbReference type="InterPro" id="IPR020007">
    <property type="entry name" value="NeuB/NeuA"/>
</dbReference>
<dbReference type="InterPro" id="IPR013132">
    <property type="entry name" value="PseI/NeuA/B-like_N"/>
</dbReference>
<dbReference type="Pfam" id="PF08666">
    <property type="entry name" value="SAF"/>
    <property type="match status" value="1"/>
</dbReference>
<keyword evidence="2" id="KW-0808">Transferase</keyword>
<dbReference type="SUPFAM" id="SSF51269">
    <property type="entry name" value="AFP III-like domain"/>
    <property type="match status" value="1"/>
</dbReference>
<protein>
    <submittedName>
        <fullName evidence="2">N-acetylneuraminate synthase</fullName>
        <ecNumber evidence="2">2.5.1.56</ecNumber>
    </submittedName>
</protein>
<keyword evidence="3" id="KW-1185">Reference proteome</keyword>
<dbReference type="Gene3D" id="3.20.20.70">
    <property type="entry name" value="Aldolase class I"/>
    <property type="match status" value="1"/>
</dbReference>
<dbReference type="PANTHER" id="PTHR42966">
    <property type="entry name" value="N-ACETYLNEURAMINATE SYNTHASE"/>
    <property type="match status" value="1"/>
</dbReference>
<dbReference type="InterPro" id="IPR006190">
    <property type="entry name" value="SAF_AFP_Neu5Ac"/>
</dbReference>
<evidence type="ECO:0000313" key="3">
    <source>
        <dbReference type="Proteomes" id="UP001165287"/>
    </source>
</evidence>
<organism evidence="2 3">
    <name type="scientific">Metabacillus rhizolycopersici</name>
    <dbReference type="NCBI Taxonomy" id="2875709"/>
    <lineage>
        <taxon>Bacteria</taxon>
        <taxon>Bacillati</taxon>
        <taxon>Bacillota</taxon>
        <taxon>Bacilli</taxon>
        <taxon>Bacillales</taxon>
        <taxon>Bacillaceae</taxon>
        <taxon>Metabacillus</taxon>
    </lineage>
</organism>
<dbReference type="NCBIfam" id="TIGR03569">
    <property type="entry name" value="NeuB_NnaB"/>
    <property type="match status" value="1"/>
</dbReference>
<dbReference type="Proteomes" id="UP001165287">
    <property type="component" value="Unassembled WGS sequence"/>
</dbReference>
<dbReference type="Gene3D" id="3.90.1210.10">
    <property type="entry name" value="Antifreeze-like/N-acetylneuraminic acid synthase C-terminal domain"/>
    <property type="match status" value="1"/>
</dbReference>
<reference evidence="2" key="1">
    <citation type="submission" date="2024-05" db="EMBL/GenBank/DDBJ databases">
        <title>Metabacillus sp. nov., isolated from the rhizosphere soil of tomato plants.</title>
        <authorList>
            <person name="Ma R."/>
        </authorList>
    </citation>
    <scope>NUCLEOTIDE SEQUENCE</scope>
    <source>
        <strain evidence="2">DBTR6</strain>
    </source>
</reference>
<dbReference type="InterPro" id="IPR036732">
    <property type="entry name" value="AFP_Neu5c_C_sf"/>
</dbReference>
<dbReference type="CDD" id="cd11615">
    <property type="entry name" value="SAF_NeuB_like"/>
    <property type="match status" value="1"/>
</dbReference>
<dbReference type="Pfam" id="PF03102">
    <property type="entry name" value="NeuB"/>
    <property type="match status" value="1"/>
</dbReference>
<dbReference type="SMART" id="SM00858">
    <property type="entry name" value="SAF"/>
    <property type="match status" value="1"/>
</dbReference>
<dbReference type="RefSeq" id="WP_224140319.1">
    <property type="nucleotide sequence ID" value="NZ_JAIQUM010000043.1"/>
</dbReference>
<gene>
    <name evidence="2" type="primary">neuB</name>
    <name evidence="2" type="ORF">K9V48_17415</name>
</gene>
<dbReference type="GO" id="GO:0050462">
    <property type="term" value="F:N-acetylneuraminate synthase activity"/>
    <property type="evidence" value="ECO:0007669"/>
    <property type="project" value="UniProtKB-EC"/>
</dbReference>
<dbReference type="InterPro" id="IPR013974">
    <property type="entry name" value="SAF"/>
</dbReference>
<accession>A0ABS7UUJ0</accession>
<evidence type="ECO:0000313" key="2">
    <source>
        <dbReference type="EMBL" id="MBZ5751980.1"/>
    </source>
</evidence>
<dbReference type="PROSITE" id="PS50844">
    <property type="entry name" value="AFP_LIKE"/>
    <property type="match status" value="1"/>
</dbReference>
<dbReference type="EC" id="2.5.1.56" evidence="2"/>
<dbReference type="InterPro" id="IPR013785">
    <property type="entry name" value="Aldolase_TIM"/>
</dbReference>
<sequence>MEFNLGRKTITPDGEVFIIAEIGVNHNGSIKLAKQLIELAKDAGADAVKFQTYQAESLVTATSELADYQKKSSFKTQKEMLQQYQLSKQEFVELKEYCDSVDILFLSTPFDLQSADFLVEIGVEAFKIGSGDLTHFPLLSQIASYKKPLIISTGMSTLREIKATVDFIPGDVAYALLHCTSAYPAPYEDLHLRVIEQLKEEFNCLIGYSDHSMGLEIPFAAATLGYKILEKHFTLDRNLKGPDHEASLIPNEFKQMVEGIRKIEKAMGTNMKQVTPVEIKTKEVVRRGIYAAQDLTKGHVITSNDLDYLRPVAGIEACHYQEVIGKIIVGNKNKGEPLTWKDIKGGSLRGING</sequence>
<proteinExistence type="predicted"/>
<dbReference type="EMBL" id="JAIQUM010000043">
    <property type="protein sequence ID" value="MBZ5751980.1"/>
    <property type="molecule type" value="Genomic_DNA"/>
</dbReference>
<comment type="caution">
    <text evidence="2">The sequence shown here is derived from an EMBL/GenBank/DDBJ whole genome shotgun (WGS) entry which is preliminary data.</text>
</comment>
<dbReference type="InterPro" id="IPR057736">
    <property type="entry name" value="SAF_PseI/NeuA/NeuB"/>
</dbReference>